<dbReference type="SUPFAM" id="SSF56300">
    <property type="entry name" value="Metallo-dependent phosphatases"/>
    <property type="match status" value="1"/>
</dbReference>
<dbReference type="KEGG" id="rhoz:GXP67_28595"/>
<dbReference type="GO" id="GO:0008768">
    <property type="term" value="F:UDP-sugar diphosphatase activity"/>
    <property type="evidence" value="ECO:0007669"/>
    <property type="project" value="TreeGrafter"/>
</dbReference>
<evidence type="ECO:0000259" key="3">
    <source>
        <dbReference type="Pfam" id="PF00149"/>
    </source>
</evidence>
<dbReference type="InterPro" id="IPR004843">
    <property type="entry name" value="Calcineurin-like_PHP"/>
</dbReference>
<keyword evidence="2" id="KW-0378">Hydrolase</keyword>
<evidence type="ECO:0000256" key="1">
    <source>
        <dbReference type="ARBA" id="ARBA00022729"/>
    </source>
</evidence>
<evidence type="ECO:0000256" key="2">
    <source>
        <dbReference type="RuleBase" id="RU362119"/>
    </source>
</evidence>
<dbReference type="InterPro" id="IPR008334">
    <property type="entry name" value="5'-Nucleotdase_C"/>
</dbReference>
<keyword evidence="6" id="KW-1185">Reference proteome</keyword>
<evidence type="ECO:0000313" key="5">
    <source>
        <dbReference type="EMBL" id="QHT70331.1"/>
    </source>
</evidence>
<reference evidence="5 6" key="1">
    <citation type="submission" date="2020-01" db="EMBL/GenBank/DDBJ databases">
        <authorList>
            <person name="Kim M.K."/>
        </authorList>
    </citation>
    <scope>NUCLEOTIDE SEQUENCE [LARGE SCALE GENOMIC DNA]</scope>
    <source>
        <strain evidence="5 6">172606-1</strain>
    </source>
</reference>
<feature type="signal peptide" evidence="2">
    <location>
        <begin position="1"/>
        <end position="23"/>
    </location>
</feature>
<protein>
    <submittedName>
        <fullName evidence="5">Bifunctional metallophosphatase/5'-nucleotidase</fullName>
    </submittedName>
</protein>
<dbReference type="EMBL" id="CP048222">
    <property type="protein sequence ID" value="QHT70331.1"/>
    <property type="molecule type" value="Genomic_DNA"/>
</dbReference>
<keyword evidence="1 2" id="KW-0732">Signal</keyword>
<feature type="chain" id="PRO_5025715590" evidence="2">
    <location>
        <begin position="24"/>
        <end position="517"/>
    </location>
</feature>
<dbReference type="PRINTS" id="PR01607">
    <property type="entry name" value="APYRASEFAMLY"/>
</dbReference>
<dbReference type="PANTHER" id="PTHR11575:SF24">
    <property type="entry name" value="5'-NUCLEOTIDASE"/>
    <property type="match status" value="1"/>
</dbReference>
<dbReference type="Proteomes" id="UP000480178">
    <property type="component" value="Chromosome"/>
</dbReference>
<feature type="domain" description="5'-Nucleotidase C-terminal" evidence="4">
    <location>
        <begin position="344"/>
        <end position="473"/>
    </location>
</feature>
<dbReference type="RefSeq" id="WP_162446310.1">
    <property type="nucleotide sequence ID" value="NZ_CP048222.1"/>
</dbReference>
<feature type="domain" description="Calcineurin-like phosphoesterase" evidence="3">
    <location>
        <begin position="40"/>
        <end position="255"/>
    </location>
</feature>
<dbReference type="InterPro" id="IPR029052">
    <property type="entry name" value="Metallo-depent_PP-like"/>
</dbReference>
<keyword evidence="2" id="KW-0547">Nucleotide-binding</keyword>
<comment type="similarity">
    <text evidence="2">Belongs to the 5'-nucleotidase family.</text>
</comment>
<dbReference type="AlphaFoldDB" id="A0A6C0GQJ5"/>
<dbReference type="GO" id="GO:0009166">
    <property type="term" value="P:nucleotide catabolic process"/>
    <property type="evidence" value="ECO:0007669"/>
    <property type="project" value="InterPro"/>
</dbReference>
<dbReference type="Pfam" id="PF00149">
    <property type="entry name" value="Metallophos"/>
    <property type="match status" value="1"/>
</dbReference>
<gene>
    <name evidence="5" type="ORF">GXP67_28595</name>
</gene>
<dbReference type="Gene3D" id="3.90.780.10">
    <property type="entry name" value="5'-Nucleotidase, C-terminal domain"/>
    <property type="match status" value="1"/>
</dbReference>
<evidence type="ECO:0000313" key="6">
    <source>
        <dbReference type="Proteomes" id="UP000480178"/>
    </source>
</evidence>
<dbReference type="InterPro" id="IPR036907">
    <property type="entry name" value="5'-Nucleotdase_C_sf"/>
</dbReference>
<dbReference type="GO" id="GO:0030288">
    <property type="term" value="C:outer membrane-bounded periplasmic space"/>
    <property type="evidence" value="ECO:0007669"/>
    <property type="project" value="TreeGrafter"/>
</dbReference>
<accession>A0A6C0GQJ5</accession>
<organism evidence="5 6">
    <name type="scientific">Rhodocytophaga rosea</name>
    <dbReference type="NCBI Taxonomy" id="2704465"/>
    <lineage>
        <taxon>Bacteria</taxon>
        <taxon>Pseudomonadati</taxon>
        <taxon>Bacteroidota</taxon>
        <taxon>Cytophagia</taxon>
        <taxon>Cytophagales</taxon>
        <taxon>Rhodocytophagaceae</taxon>
        <taxon>Rhodocytophaga</taxon>
    </lineage>
</organism>
<dbReference type="GO" id="GO:0008253">
    <property type="term" value="F:5'-nucleotidase activity"/>
    <property type="evidence" value="ECO:0007669"/>
    <property type="project" value="TreeGrafter"/>
</dbReference>
<sequence>MNLSSTKLLYSLLLLFCFSCKPTKVPVATTGDDNQIEVVFLQMNDVYEIAPLEGGRVGGMARVAAIKKQLLQRNPNTYAVMAGDFLNPSVIGNMTYEGSRIRGRQMVEVMNAAGVDLVTFGNHEFDIKEEELLNRLQESTFQWVSSNVSHKTGTSTQPFTSGAQAKPVPKTMVLEARDEDGTQIKIGVLGLTIPSNKVKFAEYTDFKTEATQAYQSLQSQADFVVAITHLDIEDDIEVSKQNQGIRLLMGGHEHTNSYDTVGTAIVAKADANAKSVYVHTLKYNKTSRQLSIQSTLQSVDQTITPEPVTEGVVSKWTGIADQSFKELGFDPHEAIFVTTEPLEGRESHMRYEPTNLGKLIAKAISAAAPQSEVAMLNSGSVRVDDQLSGTITQYDILRTLPFAGRILEADMKGTLLEKVLTIGMKNVGIGGYLQTDKAEFEATQGKWYIDGKLLNPNKTYRVALSDYLLTGLESNLEFLKAGNPDILHIYEPDASNKSDMRNDIRMAVVAYMRSLRK</sequence>
<dbReference type="InterPro" id="IPR006179">
    <property type="entry name" value="5_nucleotidase/apyrase"/>
</dbReference>
<dbReference type="Pfam" id="PF02872">
    <property type="entry name" value="5_nucleotid_C"/>
    <property type="match status" value="1"/>
</dbReference>
<evidence type="ECO:0000259" key="4">
    <source>
        <dbReference type="Pfam" id="PF02872"/>
    </source>
</evidence>
<dbReference type="Gene3D" id="3.60.21.10">
    <property type="match status" value="1"/>
</dbReference>
<dbReference type="PANTHER" id="PTHR11575">
    <property type="entry name" value="5'-NUCLEOTIDASE-RELATED"/>
    <property type="match status" value="1"/>
</dbReference>
<dbReference type="SUPFAM" id="SSF55816">
    <property type="entry name" value="5'-nucleotidase (syn. UDP-sugar hydrolase), C-terminal domain"/>
    <property type="match status" value="1"/>
</dbReference>
<name>A0A6C0GQJ5_9BACT</name>
<proteinExistence type="inferred from homology"/>
<dbReference type="GO" id="GO:0000166">
    <property type="term" value="F:nucleotide binding"/>
    <property type="evidence" value="ECO:0007669"/>
    <property type="project" value="UniProtKB-KW"/>
</dbReference>